<gene>
    <name evidence="1" type="primary">FRL5_1</name>
    <name evidence="1" type="ORF">CFP56_015051</name>
</gene>
<dbReference type="Proteomes" id="UP000237347">
    <property type="component" value="Unassembled WGS sequence"/>
</dbReference>
<protein>
    <submittedName>
        <fullName evidence="1">Frigida-like protein 5</fullName>
    </submittedName>
</protein>
<organism evidence="1 2">
    <name type="scientific">Quercus suber</name>
    <name type="common">Cork oak</name>
    <dbReference type="NCBI Taxonomy" id="58331"/>
    <lineage>
        <taxon>Eukaryota</taxon>
        <taxon>Viridiplantae</taxon>
        <taxon>Streptophyta</taxon>
        <taxon>Embryophyta</taxon>
        <taxon>Tracheophyta</taxon>
        <taxon>Spermatophyta</taxon>
        <taxon>Magnoliopsida</taxon>
        <taxon>eudicotyledons</taxon>
        <taxon>Gunneridae</taxon>
        <taxon>Pentapetalae</taxon>
        <taxon>rosids</taxon>
        <taxon>fabids</taxon>
        <taxon>Fagales</taxon>
        <taxon>Fagaceae</taxon>
        <taxon>Quercus</taxon>
    </lineage>
</organism>
<dbReference type="EMBL" id="PKMF04000236">
    <property type="protein sequence ID" value="KAK7841689.1"/>
    <property type="molecule type" value="Genomic_DNA"/>
</dbReference>
<evidence type="ECO:0000313" key="2">
    <source>
        <dbReference type="Proteomes" id="UP000237347"/>
    </source>
</evidence>
<name>A0AAW0KR70_QUESU</name>
<comment type="caution">
    <text evidence="1">The sequence shown here is derived from an EMBL/GenBank/DDBJ whole genome shotgun (WGS) entry which is preliminary data.</text>
</comment>
<dbReference type="AlphaFoldDB" id="A0AAW0KR70"/>
<keyword evidence="2" id="KW-1185">Reference proteome</keyword>
<reference evidence="1 2" key="1">
    <citation type="journal article" date="2018" name="Sci. Data">
        <title>The draft genome sequence of cork oak.</title>
        <authorList>
            <person name="Ramos A.M."/>
            <person name="Usie A."/>
            <person name="Barbosa P."/>
            <person name="Barros P.M."/>
            <person name="Capote T."/>
            <person name="Chaves I."/>
            <person name="Simoes F."/>
            <person name="Abreu I."/>
            <person name="Carrasquinho I."/>
            <person name="Faro C."/>
            <person name="Guimaraes J.B."/>
            <person name="Mendonca D."/>
            <person name="Nobrega F."/>
            <person name="Rodrigues L."/>
            <person name="Saibo N.J.M."/>
            <person name="Varela M.C."/>
            <person name="Egas C."/>
            <person name="Matos J."/>
            <person name="Miguel C.M."/>
            <person name="Oliveira M.M."/>
            <person name="Ricardo C.P."/>
            <person name="Goncalves S."/>
        </authorList>
    </citation>
    <scope>NUCLEOTIDE SEQUENCE [LARGE SCALE GENOMIC DNA]</scope>
    <source>
        <strain evidence="2">cv. HL8</strain>
    </source>
</reference>
<evidence type="ECO:0000313" key="1">
    <source>
        <dbReference type="EMBL" id="KAK7841689.1"/>
    </source>
</evidence>
<sequence length="81" mass="9382">MEKVDSDLKLLDLKQRGLRKAFEALKTQASSILLLTLQWEDLEEHLDSTRKSIETQFKELEEREKEMGLKVEGETIGFSAE</sequence>
<proteinExistence type="predicted"/>
<accession>A0AAW0KR70</accession>